<sequence>MSSIAITFFAYGLTAVVSILVAVLIKFMTTVLSGMQQPKAAAQVQVPASVPAAVTSAASETDIAVIAAAVYAAMGDAVRIVRIDGTGRGVLWVASGRFVHQKPHVLTSRPPYKAM</sequence>
<organism evidence="2">
    <name type="scientific">invertebrate metagenome</name>
    <dbReference type="NCBI Taxonomy" id="1711999"/>
    <lineage>
        <taxon>unclassified sequences</taxon>
        <taxon>metagenomes</taxon>
        <taxon>organismal metagenomes</taxon>
    </lineage>
</organism>
<dbReference type="AlphaFoldDB" id="A0A484H8U7"/>
<dbReference type="EMBL" id="LR026963">
    <property type="protein sequence ID" value="VBB69223.1"/>
    <property type="molecule type" value="Genomic_DNA"/>
</dbReference>
<name>A0A484H8U7_9ZZZZ</name>
<evidence type="ECO:0000256" key="1">
    <source>
        <dbReference type="SAM" id="Phobius"/>
    </source>
</evidence>
<feature type="transmembrane region" description="Helical" evidence="1">
    <location>
        <begin position="6"/>
        <end position="25"/>
    </location>
</feature>
<accession>A0A484H8U7</accession>
<evidence type="ECO:0008006" key="3">
    <source>
        <dbReference type="Google" id="ProtNLM"/>
    </source>
</evidence>
<gene>
    <name evidence="2" type="ORF">RIEGSTA812A_PEG_696</name>
</gene>
<reference evidence="2" key="1">
    <citation type="submission" date="2018-10" db="EMBL/GenBank/DDBJ databases">
        <authorList>
            <person name="Gruber-Vodicka H."/>
            <person name="Jaeckle O."/>
        </authorList>
    </citation>
    <scope>NUCLEOTIDE SEQUENCE</scope>
</reference>
<keyword evidence="1" id="KW-0472">Membrane</keyword>
<protein>
    <recommendedName>
        <fullName evidence="3">Oxaloacetate decarboxylase gamma chain</fullName>
    </recommendedName>
</protein>
<evidence type="ECO:0000313" key="2">
    <source>
        <dbReference type="EMBL" id="VBB69223.1"/>
    </source>
</evidence>
<keyword evidence="1" id="KW-1133">Transmembrane helix</keyword>
<proteinExistence type="predicted"/>
<keyword evidence="1" id="KW-0812">Transmembrane</keyword>